<evidence type="ECO:0000256" key="1">
    <source>
        <dbReference type="SAM" id="MobiDB-lite"/>
    </source>
</evidence>
<dbReference type="EMBL" id="SLWS01000009">
    <property type="protein sequence ID" value="TCO54332.1"/>
    <property type="molecule type" value="Genomic_DNA"/>
</dbReference>
<comment type="caution">
    <text evidence="2">The sequence shown here is derived from an EMBL/GenBank/DDBJ whole genome shotgun (WGS) entry which is preliminary data.</text>
</comment>
<reference evidence="2 3" key="1">
    <citation type="submission" date="2019-03" db="EMBL/GenBank/DDBJ databases">
        <title>Genomic Encyclopedia of Type Strains, Phase IV (KMG-IV): sequencing the most valuable type-strain genomes for metagenomic binning, comparative biology and taxonomic classification.</title>
        <authorList>
            <person name="Goeker M."/>
        </authorList>
    </citation>
    <scope>NUCLEOTIDE SEQUENCE [LARGE SCALE GENOMIC DNA]</scope>
    <source>
        <strain evidence="2 3">DSM 45934</strain>
    </source>
</reference>
<accession>A0A4R2J979</accession>
<evidence type="ECO:0000313" key="3">
    <source>
        <dbReference type="Proteomes" id="UP000295680"/>
    </source>
</evidence>
<sequence>MRGADIGSFRLVVTDGDDFDHDATATGRAGRLVRAGRARTHRARRAETTSRAAHADRDPHPESHPQPGPDRLHIDDRRRPGYVTVPRGRLRLRLTRFGPGSRTPNGPLTPRQQAEDEVGDTCDSYYHPETPLQHFNTSVGVGDRSCSATLKPDTLGFVGQAQIAACLGGDYLDVLYLYTPSLDKAPDMTEMNQTGVLIAAHILAALR</sequence>
<protein>
    <submittedName>
        <fullName evidence="2">Uncharacterized protein</fullName>
    </submittedName>
</protein>
<dbReference type="Proteomes" id="UP000295680">
    <property type="component" value="Unassembled WGS sequence"/>
</dbReference>
<feature type="region of interest" description="Disordered" evidence="1">
    <location>
        <begin position="95"/>
        <end position="114"/>
    </location>
</feature>
<feature type="compositionally biased region" description="Low complexity" evidence="1">
    <location>
        <begin position="24"/>
        <end position="33"/>
    </location>
</feature>
<gene>
    <name evidence="2" type="ORF">EV192_109313</name>
</gene>
<proteinExistence type="predicted"/>
<keyword evidence="3" id="KW-1185">Reference proteome</keyword>
<organism evidence="2 3">
    <name type="scientific">Actinocrispum wychmicini</name>
    <dbReference type="NCBI Taxonomy" id="1213861"/>
    <lineage>
        <taxon>Bacteria</taxon>
        <taxon>Bacillati</taxon>
        <taxon>Actinomycetota</taxon>
        <taxon>Actinomycetes</taxon>
        <taxon>Pseudonocardiales</taxon>
        <taxon>Pseudonocardiaceae</taxon>
        <taxon>Actinocrispum</taxon>
    </lineage>
</organism>
<feature type="compositionally biased region" description="Polar residues" evidence="1">
    <location>
        <begin position="102"/>
        <end position="112"/>
    </location>
</feature>
<feature type="compositionally biased region" description="Basic and acidic residues" evidence="1">
    <location>
        <begin position="45"/>
        <end position="63"/>
    </location>
</feature>
<dbReference type="AlphaFoldDB" id="A0A4R2J979"/>
<feature type="region of interest" description="Disordered" evidence="1">
    <location>
        <begin position="16"/>
        <end position="82"/>
    </location>
</feature>
<feature type="compositionally biased region" description="Basic and acidic residues" evidence="1">
    <location>
        <begin position="70"/>
        <end position="79"/>
    </location>
</feature>
<name>A0A4R2J979_9PSEU</name>
<feature type="compositionally biased region" description="Basic residues" evidence="1">
    <location>
        <begin position="34"/>
        <end position="44"/>
    </location>
</feature>
<evidence type="ECO:0000313" key="2">
    <source>
        <dbReference type="EMBL" id="TCO54332.1"/>
    </source>
</evidence>
<dbReference type="RefSeq" id="WP_132123304.1">
    <property type="nucleotide sequence ID" value="NZ_SLWS01000009.1"/>
</dbReference>